<keyword evidence="1" id="KW-1133">Transmembrane helix</keyword>
<dbReference type="Pfam" id="PF07331">
    <property type="entry name" value="TctB"/>
    <property type="match status" value="1"/>
</dbReference>
<proteinExistence type="predicted"/>
<gene>
    <name evidence="3" type="ORF">ACFQ2S_09000</name>
</gene>
<organism evidence="3 4">
    <name type="scientific">Tropicimonas aquimaris</name>
    <dbReference type="NCBI Taxonomy" id="914152"/>
    <lineage>
        <taxon>Bacteria</taxon>
        <taxon>Pseudomonadati</taxon>
        <taxon>Pseudomonadota</taxon>
        <taxon>Alphaproteobacteria</taxon>
        <taxon>Rhodobacterales</taxon>
        <taxon>Roseobacteraceae</taxon>
        <taxon>Tropicimonas</taxon>
    </lineage>
</organism>
<evidence type="ECO:0000313" key="4">
    <source>
        <dbReference type="Proteomes" id="UP001597108"/>
    </source>
</evidence>
<keyword evidence="1" id="KW-0472">Membrane</keyword>
<dbReference type="RefSeq" id="WP_386074103.1">
    <property type="nucleotide sequence ID" value="NZ_JBHTJT010000008.1"/>
</dbReference>
<name>A0ABW3IP67_9RHOB</name>
<dbReference type="EMBL" id="JBHTJT010000008">
    <property type="protein sequence ID" value="MFD0979789.1"/>
    <property type="molecule type" value="Genomic_DNA"/>
</dbReference>
<comment type="caution">
    <text evidence="3">The sequence shown here is derived from an EMBL/GenBank/DDBJ whole genome shotgun (WGS) entry which is preliminary data.</text>
</comment>
<dbReference type="InterPro" id="IPR009936">
    <property type="entry name" value="DUF1468"/>
</dbReference>
<feature type="transmembrane region" description="Helical" evidence="1">
    <location>
        <begin position="38"/>
        <end position="59"/>
    </location>
</feature>
<feature type="domain" description="DUF1468" evidence="2">
    <location>
        <begin position="7"/>
        <end position="148"/>
    </location>
</feature>
<evidence type="ECO:0000256" key="1">
    <source>
        <dbReference type="SAM" id="Phobius"/>
    </source>
</evidence>
<sequence length="157" mass="16734">MMNKDVATGAVLAAFGAWLVLEARTFPTLAGMTHGPGLFPSIAGSGLIICGLLILATGLVKRAASVPVAEPSPPMSRQAWINTGAVLASVVFFALFLNKLGFHLVAFPMLLVLLILFGINWFKSILLAVGVTALVHLIFYSFLHVPLPWGLLEPIAW</sequence>
<evidence type="ECO:0000259" key="2">
    <source>
        <dbReference type="Pfam" id="PF07331"/>
    </source>
</evidence>
<evidence type="ECO:0000313" key="3">
    <source>
        <dbReference type="EMBL" id="MFD0979789.1"/>
    </source>
</evidence>
<keyword evidence="4" id="KW-1185">Reference proteome</keyword>
<accession>A0ABW3IP67</accession>
<dbReference type="Proteomes" id="UP001597108">
    <property type="component" value="Unassembled WGS sequence"/>
</dbReference>
<feature type="transmembrane region" description="Helical" evidence="1">
    <location>
        <begin position="79"/>
        <end position="96"/>
    </location>
</feature>
<protein>
    <submittedName>
        <fullName evidence="3">Tripartite tricarboxylate transporter TctB family protein</fullName>
    </submittedName>
</protein>
<feature type="transmembrane region" description="Helical" evidence="1">
    <location>
        <begin position="126"/>
        <end position="143"/>
    </location>
</feature>
<feature type="transmembrane region" description="Helical" evidence="1">
    <location>
        <begin position="102"/>
        <end position="119"/>
    </location>
</feature>
<keyword evidence="1" id="KW-0812">Transmembrane</keyword>
<reference evidence="4" key="1">
    <citation type="journal article" date="2019" name="Int. J. Syst. Evol. Microbiol.">
        <title>The Global Catalogue of Microorganisms (GCM) 10K type strain sequencing project: providing services to taxonomists for standard genome sequencing and annotation.</title>
        <authorList>
            <consortium name="The Broad Institute Genomics Platform"/>
            <consortium name="The Broad Institute Genome Sequencing Center for Infectious Disease"/>
            <person name="Wu L."/>
            <person name="Ma J."/>
        </authorList>
    </citation>
    <scope>NUCLEOTIDE SEQUENCE [LARGE SCALE GENOMIC DNA]</scope>
    <source>
        <strain evidence="4">CCUG 60524</strain>
    </source>
</reference>